<comment type="caution">
    <text evidence="4">The sequence shown here is derived from an EMBL/GenBank/DDBJ whole genome shotgun (WGS) entry which is preliminary data.</text>
</comment>
<keyword evidence="2" id="KW-0472">Membrane</keyword>
<proteinExistence type="predicted"/>
<reference evidence="4" key="2">
    <citation type="submission" date="2020-06" db="EMBL/GenBank/DDBJ databases">
        <authorList>
            <person name="Sheffer M."/>
        </authorList>
    </citation>
    <scope>NUCLEOTIDE SEQUENCE</scope>
</reference>
<accession>A0A8T0F6W0</accession>
<evidence type="ECO:0000256" key="2">
    <source>
        <dbReference type="SAM" id="Phobius"/>
    </source>
</evidence>
<feature type="compositionally biased region" description="Basic residues" evidence="1">
    <location>
        <begin position="433"/>
        <end position="447"/>
    </location>
</feature>
<keyword evidence="2" id="KW-1133">Transmembrane helix</keyword>
<reference evidence="4" key="1">
    <citation type="journal article" date="2020" name="bioRxiv">
        <title>Chromosome-level reference genome of the European wasp spider Argiope bruennichi: a resource for studies on range expansion and evolutionary adaptation.</title>
        <authorList>
            <person name="Sheffer M.M."/>
            <person name="Hoppe A."/>
            <person name="Krehenwinkel H."/>
            <person name="Uhl G."/>
            <person name="Kuss A.W."/>
            <person name="Jensen L."/>
            <person name="Jensen C."/>
            <person name="Gillespie R.G."/>
            <person name="Hoff K.J."/>
            <person name="Prost S."/>
        </authorList>
    </citation>
    <scope>NUCLEOTIDE SEQUENCE</scope>
</reference>
<evidence type="ECO:0000313" key="5">
    <source>
        <dbReference type="Proteomes" id="UP000807504"/>
    </source>
</evidence>
<feature type="region of interest" description="Disordered" evidence="1">
    <location>
        <begin position="347"/>
        <end position="473"/>
    </location>
</feature>
<evidence type="ECO:0000256" key="1">
    <source>
        <dbReference type="SAM" id="MobiDB-lite"/>
    </source>
</evidence>
<keyword evidence="2" id="KW-0812">Transmembrane</keyword>
<feature type="transmembrane region" description="Helical" evidence="2">
    <location>
        <begin position="231"/>
        <end position="253"/>
    </location>
</feature>
<feature type="compositionally biased region" description="Polar residues" evidence="1">
    <location>
        <begin position="349"/>
        <end position="368"/>
    </location>
</feature>
<protein>
    <submittedName>
        <fullName evidence="4">Uncharacterized protein</fullName>
    </submittedName>
</protein>
<keyword evidence="3" id="KW-0732">Signal</keyword>
<feature type="chain" id="PRO_5035898873" evidence="3">
    <location>
        <begin position="16"/>
        <end position="473"/>
    </location>
</feature>
<feature type="signal peptide" evidence="3">
    <location>
        <begin position="1"/>
        <end position="15"/>
    </location>
</feature>
<evidence type="ECO:0000256" key="3">
    <source>
        <dbReference type="SAM" id="SignalP"/>
    </source>
</evidence>
<dbReference type="Proteomes" id="UP000807504">
    <property type="component" value="Unassembled WGS sequence"/>
</dbReference>
<sequence>MIIIVLMIILQLITAHHQHNDFNNEYKHRTEGLLKTKYHHMRNLRHAPENYRRLKLIPKVYSHPFKIKHSYQDLPSSEKVRVNRQDQQRIEKWNFNPLNPRQSSNGRNYHLIGKNTVKNVKSHPVEKNEFRRLPGVRSKTLFLKKNYNSPIASGKITGAAFNKNSKPFHSLRNSLIANPQTKEHPYTKMKRYNGAFFPKKRKNIISKNLPRKKKSLFENFYVGDTLLMIELFFIFIPLASFAGVVLTVAHYCWKRRYRRTPDPPHSLEQSSESTIGSALLQEHILNDIHPPNLSKSESEIWRGFISNEIDADGDKVGKRMKLERWMYQKCKCCPEDRAKIKNKLKLLRQGNSQNVQSRNNKGTASESNMPLVPNPRLSPTIGPPVETPFPSTSKQDESTNDSRYPVTVNPSDQYNSLRTFDSHIKVTQQAKDKKYRKESKSRKRRDKGLKDSTNKYPSEPFGVYDKAHKTRKH</sequence>
<gene>
    <name evidence="4" type="ORF">HNY73_008286</name>
</gene>
<organism evidence="4 5">
    <name type="scientific">Argiope bruennichi</name>
    <name type="common">Wasp spider</name>
    <name type="synonym">Aranea bruennichi</name>
    <dbReference type="NCBI Taxonomy" id="94029"/>
    <lineage>
        <taxon>Eukaryota</taxon>
        <taxon>Metazoa</taxon>
        <taxon>Ecdysozoa</taxon>
        <taxon>Arthropoda</taxon>
        <taxon>Chelicerata</taxon>
        <taxon>Arachnida</taxon>
        <taxon>Araneae</taxon>
        <taxon>Araneomorphae</taxon>
        <taxon>Entelegynae</taxon>
        <taxon>Araneoidea</taxon>
        <taxon>Araneidae</taxon>
        <taxon>Argiope</taxon>
    </lineage>
</organism>
<keyword evidence="5" id="KW-1185">Reference proteome</keyword>
<dbReference type="AlphaFoldDB" id="A0A8T0F6W0"/>
<name>A0A8T0F6W0_ARGBR</name>
<dbReference type="EMBL" id="JABXBU010000015">
    <property type="protein sequence ID" value="KAF8786591.1"/>
    <property type="molecule type" value="Genomic_DNA"/>
</dbReference>
<evidence type="ECO:0000313" key="4">
    <source>
        <dbReference type="EMBL" id="KAF8786591.1"/>
    </source>
</evidence>
<feature type="compositionally biased region" description="Polar residues" evidence="1">
    <location>
        <begin position="408"/>
        <end position="429"/>
    </location>
</feature>